<accession>A0A0P6WWR6</accession>
<evidence type="ECO:0000256" key="1">
    <source>
        <dbReference type="ARBA" id="ARBA00022729"/>
    </source>
</evidence>
<dbReference type="Pfam" id="PF08139">
    <property type="entry name" value="LPAM_1"/>
    <property type="match status" value="1"/>
</dbReference>
<evidence type="ECO:0008006" key="5">
    <source>
        <dbReference type="Google" id="ProtNLM"/>
    </source>
</evidence>
<dbReference type="PROSITE" id="PS51257">
    <property type="entry name" value="PROKAR_LIPOPROTEIN"/>
    <property type="match status" value="1"/>
</dbReference>
<evidence type="ECO:0000313" key="4">
    <source>
        <dbReference type="Proteomes" id="UP000050398"/>
    </source>
</evidence>
<organism evidence="3 4">
    <name type="scientific">Rossellomorea vietnamensis</name>
    <dbReference type="NCBI Taxonomy" id="218284"/>
    <lineage>
        <taxon>Bacteria</taxon>
        <taxon>Bacillati</taxon>
        <taxon>Bacillota</taxon>
        <taxon>Bacilli</taxon>
        <taxon>Bacillales</taxon>
        <taxon>Bacillaceae</taxon>
        <taxon>Rossellomorea</taxon>
    </lineage>
</organism>
<sequence length="124" mass="13816">MLKKILFLVGIMLLLAGCNTKDFSFSGNSDHWHAELNVNQSSDFEKKDFVLKYKGKDIDSVGDVAYDVEEVGGFGRTGVTLEENGVIRDSSESNPTNAKMSEDTEVKVTVKWDDQEETFTLAKD</sequence>
<name>A0A0P6WWR6_9BACI</name>
<reference evidence="3 4" key="1">
    <citation type="submission" date="2015-08" db="EMBL/GenBank/DDBJ databases">
        <title>Draft Genome Sequence of Bacillus vietnamensis UCD-SED5.</title>
        <authorList>
            <person name="Lee R.D."/>
            <person name="Jospin G."/>
            <person name="Lang J.M."/>
            <person name="Coil D.A."/>
            <person name="Eisen J.A."/>
        </authorList>
    </citation>
    <scope>NUCLEOTIDE SEQUENCE [LARGE SCALE GENOMIC DNA]</scope>
    <source>
        <strain evidence="3 4">UCD-SED5</strain>
    </source>
</reference>
<feature type="chain" id="PRO_5039330362" description="Lipoprotein" evidence="2">
    <location>
        <begin position="21"/>
        <end position="124"/>
    </location>
</feature>
<comment type="caution">
    <text evidence="3">The sequence shown here is derived from an EMBL/GenBank/DDBJ whole genome shotgun (WGS) entry which is preliminary data.</text>
</comment>
<dbReference type="InterPro" id="IPR012640">
    <property type="entry name" value="Membr_lipoprot_lipid_attach_CS"/>
</dbReference>
<gene>
    <name evidence="3" type="ORF">AM506_04205</name>
</gene>
<evidence type="ECO:0000313" key="3">
    <source>
        <dbReference type="EMBL" id="KPL60940.1"/>
    </source>
</evidence>
<dbReference type="Proteomes" id="UP000050398">
    <property type="component" value="Unassembled WGS sequence"/>
</dbReference>
<proteinExistence type="predicted"/>
<evidence type="ECO:0000256" key="2">
    <source>
        <dbReference type="SAM" id="SignalP"/>
    </source>
</evidence>
<dbReference type="RefSeq" id="WP_060671128.1">
    <property type="nucleotide sequence ID" value="NZ_LIXZ01000002.1"/>
</dbReference>
<keyword evidence="1 2" id="KW-0732">Signal</keyword>
<protein>
    <recommendedName>
        <fullName evidence="5">Lipoprotein</fullName>
    </recommendedName>
</protein>
<dbReference type="EMBL" id="LIXZ01000002">
    <property type="protein sequence ID" value="KPL60940.1"/>
    <property type="molecule type" value="Genomic_DNA"/>
</dbReference>
<dbReference type="AlphaFoldDB" id="A0A0P6WWR6"/>
<dbReference type="OrthoDB" id="2989717at2"/>
<feature type="signal peptide" evidence="2">
    <location>
        <begin position="1"/>
        <end position="20"/>
    </location>
</feature>
<dbReference type="PATRIC" id="fig|218284.4.peg.886"/>